<dbReference type="PROSITE" id="PS50280">
    <property type="entry name" value="SET"/>
    <property type="match status" value="1"/>
</dbReference>
<proteinExistence type="evidence at transcript level"/>
<dbReference type="SMART" id="SM00249">
    <property type="entry name" value="PHD"/>
    <property type="match status" value="4"/>
</dbReference>
<organism evidence="21">
    <name type="scientific">Amblyomma aureolatum</name>
    <dbReference type="NCBI Taxonomy" id="187763"/>
    <lineage>
        <taxon>Eukaryota</taxon>
        <taxon>Metazoa</taxon>
        <taxon>Ecdysozoa</taxon>
        <taxon>Arthropoda</taxon>
        <taxon>Chelicerata</taxon>
        <taxon>Arachnida</taxon>
        <taxon>Acari</taxon>
        <taxon>Parasitiformes</taxon>
        <taxon>Ixodida</taxon>
        <taxon>Ixodoidea</taxon>
        <taxon>Ixodidae</taxon>
        <taxon>Amblyomminae</taxon>
        <taxon>Amblyomma</taxon>
    </lineage>
</organism>
<dbReference type="CDD" id="cd15564">
    <property type="entry name" value="PHD1_NSD"/>
    <property type="match status" value="1"/>
</dbReference>
<dbReference type="GO" id="GO:0016279">
    <property type="term" value="F:protein-lysine N-methyltransferase activity"/>
    <property type="evidence" value="ECO:0007669"/>
    <property type="project" value="UniProtKB-ARBA"/>
</dbReference>
<feature type="domain" description="PHD-type" evidence="16">
    <location>
        <begin position="381"/>
        <end position="426"/>
    </location>
</feature>
<evidence type="ECO:0000256" key="7">
    <source>
        <dbReference type="ARBA" id="ARBA00022691"/>
    </source>
</evidence>
<feature type="compositionally biased region" description="Basic and acidic residues" evidence="15">
    <location>
        <begin position="1"/>
        <end position="14"/>
    </location>
</feature>
<feature type="domain" description="AWS" evidence="20">
    <location>
        <begin position="557"/>
        <end position="603"/>
    </location>
</feature>
<dbReference type="SMART" id="SM00570">
    <property type="entry name" value="AWS"/>
    <property type="match status" value="1"/>
</dbReference>
<comment type="subcellular location">
    <subcellularLocation>
        <location evidence="2">Chromosome</location>
    </subcellularLocation>
    <subcellularLocation>
        <location evidence="1">Nucleus</location>
    </subcellularLocation>
</comment>
<dbReference type="PANTHER" id="PTHR22884">
    <property type="entry name" value="SET DOMAIN PROTEINS"/>
    <property type="match status" value="1"/>
</dbReference>
<dbReference type="Pfam" id="PF00855">
    <property type="entry name" value="PWWP"/>
    <property type="match status" value="2"/>
</dbReference>
<feature type="region of interest" description="Disordered" evidence="15">
    <location>
        <begin position="55"/>
        <end position="79"/>
    </location>
</feature>
<feature type="domain" description="SET" evidence="17">
    <location>
        <begin position="605"/>
        <end position="722"/>
    </location>
</feature>
<dbReference type="FunFam" id="2.30.30.140:FF:000099">
    <property type="entry name" value="Histone-lysine N-methyltransferase"/>
    <property type="match status" value="1"/>
</dbReference>
<dbReference type="GO" id="GO:0005634">
    <property type="term" value="C:nucleus"/>
    <property type="evidence" value="ECO:0007669"/>
    <property type="project" value="UniProtKB-SubCell"/>
</dbReference>
<dbReference type="PROSITE" id="PS50868">
    <property type="entry name" value="POST_SET"/>
    <property type="match status" value="1"/>
</dbReference>
<keyword evidence="5 21" id="KW-0489">Methyltransferase</keyword>
<evidence type="ECO:0000313" key="21">
    <source>
        <dbReference type="EMBL" id="JAT97170.1"/>
    </source>
</evidence>
<feature type="domain" description="Post-SET" evidence="19">
    <location>
        <begin position="729"/>
        <end position="745"/>
    </location>
</feature>
<keyword evidence="3" id="KW-0158">Chromosome</keyword>
<dbReference type="EMBL" id="GFAC01002018">
    <property type="protein sequence ID" value="JAT97170.1"/>
    <property type="molecule type" value="mRNA"/>
</dbReference>
<evidence type="ECO:0000259" key="16">
    <source>
        <dbReference type="PROSITE" id="PS50016"/>
    </source>
</evidence>
<evidence type="ECO:0000256" key="13">
    <source>
        <dbReference type="ARBA" id="ARBA00023242"/>
    </source>
</evidence>
<keyword evidence="9" id="KW-0677">Repeat</keyword>
<dbReference type="SMART" id="SM00508">
    <property type="entry name" value="PostSET"/>
    <property type="match status" value="1"/>
</dbReference>
<dbReference type="InterPro" id="IPR000313">
    <property type="entry name" value="PWWP_dom"/>
</dbReference>
<dbReference type="InterPro" id="IPR001214">
    <property type="entry name" value="SET_dom"/>
</dbReference>
<dbReference type="PROSITE" id="PS50812">
    <property type="entry name" value="PWWP"/>
    <property type="match status" value="2"/>
</dbReference>
<dbReference type="InterPro" id="IPR019786">
    <property type="entry name" value="Zinc_finger_PHD-type_CS"/>
</dbReference>
<dbReference type="PROSITE" id="PS01359">
    <property type="entry name" value="ZF_PHD_1"/>
    <property type="match status" value="1"/>
</dbReference>
<evidence type="ECO:0000256" key="6">
    <source>
        <dbReference type="ARBA" id="ARBA00022679"/>
    </source>
</evidence>
<dbReference type="CDD" id="cd20144">
    <property type="entry name" value="PWWP_NSD_rpt1"/>
    <property type="match status" value="1"/>
</dbReference>
<dbReference type="InterPro" id="IPR001965">
    <property type="entry name" value="Znf_PHD"/>
</dbReference>
<evidence type="ECO:0000259" key="20">
    <source>
        <dbReference type="PROSITE" id="PS51215"/>
    </source>
</evidence>
<keyword evidence="6 21" id="KW-0808">Transferase</keyword>
<dbReference type="SUPFAM" id="SSF82199">
    <property type="entry name" value="SET domain"/>
    <property type="match status" value="1"/>
</dbReference>
<dbReference type="GO" id="GO:0032259">
    <property type="term" value="P:methylation"/>
    <property type="evidence" value="ECO:0007669"/>
    <property type="project" value="UniProtKB-KW"/>
</dbReference>
<dbReference type="Pfam" id="PF22908">
    <property type="entry name" value="PHD_NSD"/>
    <property type="match status" value="1"/>
</dbReference>
<evidence type="ECO:0000256" key="8">
    <source>
        <dbReference type="ARBA" id="ARBA00022723"/>
    </source>
</evidence>
<dbReference type="InterPro" id="IPR050777">
    <property type="entry name" value="SET2_Histone-Lys_MeTrsfase"/>
</dbReference>
<evidence type="ECO:0000256" key="2">
    <source>
        <dbReference type="ARBA" id="ARBA00004286"/>
    </source>
</evidence>
<dbReference type="InterPro" id="IPR059153">
    <property type="entry name" value="NSD_PHD-1st"/>
</dbReference>
<dbReference type="CDD" id="cd15567">
    <property type="entry name" value="PHD4_NSD"/>
    <property type="match status" value="1"/>
</dbReference>
<reference evidence="21" key="1">
    <citation type="journal article" date="2017" name="Front. Cell. Infect. Microbiol.">
        <title>The Distinct Transcriptional Response of the Midgut of Amblyomma sculptum and Amblyomma aureolatum Ticks to Rickettsia rickettsii Correlates to Their Differences in Susceptibility to Infection.</title>
        <authorList>
            <person name="Martins L.A."/>
            <person name="Galletti M.F.B.M."/>
            <person name="Ribeiro J.M."/>
            <person name="Fujita A."/>
            <person name="Costa F.B."/>
            <person name="Labruna M.B."/>
            <person name="Daffre S."/>
            <person name="Fogaca A.C."/>
        </authorList>
    </citation>
    <scope>NUCLEOTIDE SEQUENCE</scope>
</reference>
<protein>
    <submittedName>
        <fullName evidence="21">Putative histone-lysine n-methyltransferase nsd3-like protein</fullName>
    </submittedName>
</protein>
<dbReference type="SUPFAM" id="SSF63748">
    <property type="entry name" value="Tudor/PWWP/MBT"/>
    <property type="match status" value="2"/>
</dbReference>
<evidence type="ECO:0000256" key="12">
    <source>
        <dbReference type="ARBA" id="ARBA00022853"/>
    </source>
</evidence>
<dbReference type="InterPro" id="IPR013083">
    <property type="entry name" value="Znf_RING/FYVE/PHD"/>
</dbReference>
<keyword evidence="4" id="KW-0597">Phosphoprotein</keyword>
<dbReference type="Gene3D" id="3.30.40.10">
    <property type="entry name" value="Zinc/RING finger domain, C3HC4 (zinc finger)"/>
    <property type="match status" value="3"/>
</dbReference>
<evidence type="ECO:0000259" key="18">
    <source>
        <dbReference type="PROSITE" id="PS50812"/>
    </source>
</evidence>
<evidence type="ECO:0000256" key="4">
    <source>
        <dbReference type="ARBA" id="ARBA00022553"/>
    </source>
</evidence>
<dbReference type="InterPro" id="IPR019787">
    <property type="entry name" value="Znf_PHD-finger"/>
</dbReference>
<dbReference type="InterPro" id="IPR055198">
    <property type="entry name" value="NSD_PHD"/>
</dbReference>
<evidence type="ECO:0000256" key="15">
    <source>
        <dbReference type="SAM" id="MobiDB-lite"/>
    </source>
</evidence>
<dbReference type="SMART" id="SM00293">
    <property type="entry name" value="PWWP"/>
    <property type="match status" value="2"/>
</dbReference>
<dbReference type="CDD" id="cd19173">
    <property type="entry name" value="SET_NSD"/>
    <property type="match status" value="1"/>
</dbReference>
<dbReference type="CDD" id="cd05838">
    <property type="entry name" value="PWWP_NSD_rpt2"/>
    <property type="match status" value="1"/>
</dbReference>
<keyword evidence="8" id="KW-0479">Metal-binding</keyword>
<dbReference type="GO" id="GO:0008270">
    <property type="term" value="F:zinc ion binding"/>
    <property type="evidence" value="ECO:0007669"/>
    <property type="project" value="UniProtKB-KW"/>
</dbReference>
<dbReference type="Pfam" id="PF00856">
    <property type="entry name" value="SET"/>
    <property type="match status" value="1"/>
</dbReference>
<evidence type="ECO:0000256" key="10">
    <source>
        <dbReference type="ARBA" id="ARBA00022771"/>
    </source>
</evidence>
<evidence type="ECO:0000259" key="17">
    <source>
        <dbReference type="PROSITE" id="PS50280"/>
    </source>
</evidence>
<dbReference type="AlphaFoldDB" id="A0A1E1XD40"/>
<dbReference type="CDD" id="cd15566">
    <property type="entry name" value="PHD3_NSD"/>
    <property type="match status" value="1"/>
</dbReference>
<dbReference type="GO" id="GO:0005694">
    <property type="term" value="C:chromosome"/>
    <property type="evidence" value="ECO:0007669"/>
    <property type="project" value="UniProtKB-SubCell"/>
</dbReference>
<dbReference type="InterPro" id="IPR006560">
    <property type="entry name" value="AWS_dom"/>
</dbReference>
<keyword evidence="11" id="KW-0862">Zinc</keyword>
<dbReference type="InterPro" id="IPR055197">
    <property type="entry name" value="PHDvar_NSD"/>
</dbReference>
<keyword evidence="12" id="KW-0156">Chromatin regulator</keyword>
<dbReference type="Pfam" id="PF23004">
    <property type="entry name" value="PHDvar_NSD"/>
    <property type="match status" value="1"/>
</dbReference>
<dbReference type="GO" id="GO:0140938">
    <property type="term" value="F:histone H3 methyltransferase activity"/>
    <property type="evidence" value="ECO:0007669"/>
    <property type="project" value="UniProtKB-ARBA"/>
</dbReference>
<evidence type="ECO:0000256" key="14">
    <source>
        <dbReference type="PROSITE-ProRule" id="PRU00146"/>
    </source>
</evidence>
<dbReference type="SMART" id="SM00317">
    <property type="entry name" value="SET"/>
    <property type="match status" value="1"/>
</dbReference>
<evidence type="ECO:0000256" key="9">
    <source>
        <dbReference type="ARBA" id="ARBA00022737"/>
    </source>
</evidence>
<evidence type="ECO:0000256" key="1">
    <source>
        <dbReference type="ARBA" id="ARBA00004123"/>
    </source>
</evidence>
<dbReference type="Gene3D" id="2.30.30.140">
    <property type="match status" value="2"/>
</dbReference>
<keyword evidence="10 14" id="KW-0863">Zinc-finger</keyword>
<dbReference type="InterPro" id="IPR046341">
    <property type="entry name" value="SET_dom_sf"/>
</dbReference>
<dbReference type="Pfam" id="PF23011">
    <property type="entry name" value="PHD-1st_NSD"/>
    <property type="match status" value="2"/>
</dbReference>
<evidence type="ECO:0000256" key="5">
    <source>
        <dbReference type="ARBA" id="ARBA00022603"/>
    </source>
</evidence>
<dbReference type="PROSITE" id="PS50016">
    <property type="entry name" value="ZF_PHD_2"/>
    <property type="match status" value="1"/>
</dbReference>
<accession>A0A1E1XD40</accession>
<feature type="region of interest" description="Disordered" evidence="15">
    <location>
        <begin position="1"/>
        <end position="24"/>
    </location>
</feature>
<keyword evidence="7" id="KW-0949">S-adenosyl-L-methionine</keyword>
<evidence type="ECO:0000256" key="11">
    <source>
        <dbReference type="ARBA" id="ARBA00022833"/>
    </source>
</evidence>
<name>A0A1E1XD40_9ACAR</name>
<dbReference type="SUPFAM" id="SSF57903">
    <property type="entry name" value="FYVE/PHD zinc finger"/>
    <property type="match status" value="2"/>
</dbReference>
<keyword evidence="13" id="KW-0539">Nucleus</keyword>
<dbReference type="Pfam" id="PF17907">
    <property type="entry name" value="AWS"/>
    <property type="match status" value="1"/>
</dbReference>
<feature type="domain" description="PWWP" evidence="18">
    <location>
        <begin position="85"/>
        <end position="148"/>
    </location>
</feature>
<dbReference type="InterPro" id="IPR003616">
    <property type="entry name" value="Post-SET_dom"/>
</dbReference>
<dbReference type="PROSITE" id="PS51215">
    <property type="entry name" value="AWS"/>
    <property type="match status" value="1"/>
</dbReference>
<dbReference type="CDD" id="cd15565">
    <property type="entry name" value="PHD2_NSD"/>
    <property type="match status" value="1"/>
</dbReference>
<feature type="non-terminal residue" evidence="21">
    <location>
        <position position="1"/>
    </location>
</feature>
<evidence type="ECO:0000256" key="3">
    <source>
        <dbReference type="ARBA" id="ARBA00022454"/>
    </source>
</evidence>
<dbReference type="InterPro" id="IPR011011">
    <property type="entry name" value="Znf_FYVE_PHD"/>
</dbReference>
<sequence>NGSDVGQEKMEAEHVLNSSDGSGPAGFLLPGGAVQRSKFGRLRKPKVSPCMEYTPLVRSHSSHSSQKQTAVGEKPKSSGTSQYLVGDLLWSKIGHHPFWPAMVSFDPVSGRYMKVVRKNLLLYHVQYFGVEAEHGWTQPRRVLPFEGLTKFVALGDLKRPPYAVPLRKRDAWMVAVEEAAAAMELTRAERKQKLTFEYYDPPAKPARNIKAVRPLRENRSVEKAKDELCLVCEKTGATLACTGPCKMSFHLDCLGIAHPPAVFLCDECTTGKHPCLVCNKTEDTEKCSLESCGSFYHVSCLETSPLPLKQKPLVCPRHFCLYCFQQKPRSFNTKGRLLRCVRCPSTFHHGCLPAGSSTLNSSTVVCPRHSPPHHMSASINVNWCMLCSKGGRLLCCEGCPAAMHEDCLGLQEAPEGAFLCPDCLEWKHPKYGDILWVKLGCYRWWPAQVCAPADVPANIQALKHEPIGEFAVRFYGSHDYYWTHRRRVFLFEEGDSGSLTASSKSVARLFEAALEEATLAWEQQRKAREQCEKPAPFRMIRTNRPVCQAAMPSVDAHKESACLCSPKDPCRTNCLNRLMLYECSRYLCPAGESCENQRFQRRQYVQASVIRSSGRGWGLQTDQPVAAGDFVMEYVGELIDEVECQRRLAKLHVENIHNFYFLTLEKDRIIDAGPRGNLSRFINHSCEPNCETQKWTVNGDTRVGIFAIGDIAPGTELTFNYNLDCRGNEKIPCACGAKNCSGYIGLRPRRPAECEPKPKRRKGPRVTASD</sequence>
<evidence type="ECO:0000259" key="19">
    <source>
        <dbReference type="PROSITE" id="PS50868"/>
    </source>
</evidence>
<dbReference type="Gene3D" id="2.170.270.10">
    <property type="entry name" value="SET domain"/>
    <property type="match status" value="1"/>
</dbReference>
<feature type="domain" description="PWWP" evidence="18">
    <location>
        <begin position="431"/>
        <end position="494"/>
    </location>
</feature>